<keyword evidence="2" id="KW-0805">Transcription regulation</keyword>
<organism evidence="6 7">
    <name type="scientific">Paraburkholderia fynbosensis</name>
    <dbReference type="NCBI Taxonomy" id="1200993"/>
    <lineage>
        <taxon>Bacteria</taxon>
        <taxon>Pseudomonadati</taxon>
        <taxon>Pseudomonadota</taxon>
        <taxon>Betaproteobacteria</taxon>
        <taxon>Burkholderiales</taxon>
        <taxon>Burkholderiaceae</taxon>
        <taxon>Paraburkholderia</taxon>
    </lineage>
</organism>
<dbReference type="EMBL" id="CADIKI010000020">
    <property type="protein sequence ID" value="CAB3804657.1"/>
    <property type="molecule type" value="Genomic_DNA"/>
</dbReference>
<keyword evidence="3" id="KW-0238">DNA-binding</keyword>
<dbReference type="PROSITE" id="PS50931">
    <property type="entry name" value="HTH_LYSR"/>
    <property type="match status" value="1"/>
</dbReference>
<dbReference type="FunFam" id="1.10.10.10:FF:000001">
    <property type="entry name" value="LysR family transcriptional regulator"/>
    <property type="match status" value="1"/>
</dbReference>
<dbReference type="GO" id="GO:0043565">
    <property type="term" value="F:sequence-specific DNA binding"/>
    <property type="evidence" value="ECO:0007669"/>
    <property type="project" value="TreeGrafter"/>
</dbReference>
<evidence type="ECO:0000313" key="7">
    <source>
        <dbReference type="Proteomes" id="UP000494252"/>
    </source>
</evidence>
<evidence type="ECO:0000259" key="5">
    <source>
        <dbReference type="PROSITE" id="PS50931"/>
    </source>
</evidence>
<reference evidence="6 7" key="1">
    <citation type="submission" date="2020-04" db="EMBL/GenBank/DDBJ databases">
        <authorList>
            <person name="De Canck E."/>
        </authorList>
    </citation>
    <scope>NUCLEOTIDE SEQUENCE [LARGE SCALE GENOMIC DNA]</scope>
    <source>
        <strain evidence="6 7">LMG 27177</strain>
    </source>
</reference>
<dbReference type="GO" id="GO:0006351">
    <property type="term" value="P:DNA-templated transcription"/>
    <property type="evidence" value="ECO:0007669"/>
    <property type="project" value="TreeGrafter"/>
</dbReference>
<sequence>MDQLTAMRVFVRVVEAGSLTRAAESLGIPTGTVSRTLQQLETALGGRLINRTTRSNSLTDDGFAYYSRSLGVLAEIDEMATLISQATQRPKGKMKVNMPSMMANSLLIPALPQFFEKYPDIEVEMGLTDRPVDLVEEGVHCVIRVGELGDSGLIARRIGNVARLTCASPAYLKRCGEPKTLDDLSQHVGINYFSSSTQRVRGWDLEVDGKLHTVTMKSQITVNDATSYVNCSLAGLGIVNASRYALDPYLTRGELREILTDYPSASMPVSVLYSPNRHLPLKVRVFIEWVAELFQQGPALQAGRLAN</sequence>
<evidence type="ECO:0000256" key="2">
    <source>
        <dbReference type="ARBA" id="ARBA00023015"/>
    </source>
</evidence>
<protein>
    <submittedName>
        <fullName evidence="6">HTH-type transcriptional regulator DmlR</fullName>
    </submittedName>
</protein>
<dbReference type="InterPro" id="IPR036390">
    <property type="entry name" value="WH_DNA-bd_sf"/>
</dbReference>
<evidence type="ECO:0000256" key="4">
    <source>
        <dbReference type="ARBA" id="ARBA00023163"/>
    </source>
</evidence>
<dbReference type="Gene3D" id="1.10.10.10">
    <property type="entry name" value="Winged helix-like DNA-binding domain superfamily/Winged helix DNA-binding domain"/>
    <property type="match status" value="1"/>
</dbReference>
<proteinExistence type="inferred from homology"/>
<dbReference type="CDD" id="cd08472">
    <property type="entry name" value="PBP2_CrgA_like_3"/>
    <property type="match status" value="1"/>
</dbReference>
<evidence type="ECO:0000256" key="1">
    <source>
        <dbReference type="ARBA" id="ARBA00009437"/>
    </source>
</evidence>
<dbReference type="PANTHER" id="PTHR30537:SF72">
    <property type="entry name" value="LYSR FAMILY TRANSCRIPTIONAL REGULATOR"/>
    <property type="match status" value="1"/>
</dbReference>
<dbReference type="InterPro" id="IPR058163">
    <property type="entry name" value="LysR-type_TF_proteobact-type"/>
</dbReference>
<dbReference type="InterPro" id="IPR005119">
    <property type="entry name" value="LysR_subst-bd"/>
</dbReference>
<dbReference type="SUPFAM" id="SSF46785">
    <property type="entry name" value="Winged helix' DNA-binding domain"/>
    <property type="match status" value="1"/>
</dbReference>
<comment type="similarity">
    <text evidence="1">Belongs to the LysR transcriptional regulatory family.</text>
</comment>
<gene>
    <name evidence="6" type="primary">dmlR_24</name>
    <name evidence="6" type="ORF">LMG27177_05713</name>
</gene>
<name>A0A6J5GTR8_9BURK</name>
<dbReference type="InterPro" id="IPR036388">
    <property type="entry name" value="WH-like_DNA-bd_sf"/>
</dbReference>
<dbReference type="PANTHER" id="PTHR30537">
    <property type="entry name" value="HTH-TYPE TRANSCRIPTIONAL REGULATOR"/>
    <property type="match status" value="1"/>
</dbReference>
<dbReference type="GO" id="GO:0003700">
    <property type="term" value="F:DNA-binding transcription factor activity"/>
    <property type="evidence" value="ECO:0007669"/>
    <property type="project" value="InterPro"/>
</dbReference>
<evidence type="ECO:0000313" key="6">
    <source>
        <dbReference type="EMBL" id="CAB3804657.1"/>
    </source>
</evidence>
<dbReference type="Gene3D" id="3.40.190.290">
    <property type="match status" value="1"/>
</dbReference>
<dbReference type="Pfam" id="PF00126">
    <property type="entry name" value="HTH_1"/>
    <property type="match status" value="1"/>
</dbReference>
<feature type="domain" description="HTH lysR-type" evidence="5">
    <location>
        <begin position="1"/>
        <end position="59"/>
    </location>
</feature>
<dbReference type="AlphaFoldDB" id="A0A6J5GTR8"/>
<dbReference type="InterPro" id="IPR000847">
    <property type="entry name" value="LysR_HTH_N"/>
</dbReference>
<dbReference type="Proteomes" id="UP000494252">
    <property type="component" value="Unassembled WGS sequence"/>
</dbReference>
<dbReference type="Pfam" id="PF03466">
    <property type="entry name" value="LysR_substrate"/>
    <property type="match status" value="1"/>
</dbReference>
<dbReference type="FunFam" id="3.40.190.290:FF:000001">
    <property type="entry name" value="Transcriptional regulator, LysR family"/>
    <property type="match status" value="1"/>
</dbReference>
<accession>A0A6J5GTR8</accession>
<dbReference type="SUPFAM" id="SSF53850">
    <property type="entry name" value="Periplasmic binding protein-like II"/>
    <property type="match status" value="1"/>
</dbReference>
<evidence type="ECO:0000256" key="3">
    <source>
        <dbReference type="ARBA" id="ARBA00023125"/>
    </source>
</evidence>
<keyword evidence="7" id="KW-1185">Reference proteome</keyword>
<keyword evidence="4" id="KW-0804">Transcription</keyword>